<keyword evidence="3 6" id="KW-0418">Kinase</keyword>
<organism evidence="6 7">
    <name type="scientific">Eubacterium maltosivorans</name>
    <dbReference type="NCBI Taxonomy" id="2041044"/>
    <lineage>
        <taxon>Bacteria</taxon>
        <taxon>Bacillati</taxon>
        <taxon>Bacillota</taxon>
        <taxon>Clostridia</taxon>
        <taxon>Eubacteriales</taxon>
        <taxon>Eubacteriaceae</taxon>
        <taxon>Eubacterium</taxon>
    </lineage>
</organism>
<evidence type="ECO:0000313" key="6">
    <source>
        <dbReference type="EMBL" id="QCT70361.1"/>
    </source>
</evidence>
<gene>
    <name evidence="6" type="ORF">CPZ25_003185</name>
</gene>
<dbReference type="Pfam" id="PF02782">
    <property type="entry name" value="FGGY_C"/>
    <property type="match status" value="1"/>
</dbReference>
<reference evidence="6 7" key="1">
    <citation type="submission" date="2018-05" db="EMBL/GenBank/DDBJ databases">
        <title>Genome comparison of Eubacterium sp.</title>
        <authorList>
            <person name="Feng Y."/>
            <person name="Sanchez-Andrea I."/>
            <person name="Stams A.J.M."/>
            <person name="De Vos W.M."/>
        </authorList>
    </citation>
    <scope>NUCLEOTIDE SEQUENCE [LARGE SCALE GENOMIC DNA]</scope>
    <source>
        <strain evidence="6 7">YI</strain>
    </source>
</reference>
<evidence type="ECO:0000313" key="7">
    <source>
        <dbReference type="Proteomes" id="UP000218387"/>
    </source>
</evidence>
<dbReference type="PIRSF" id="PIRSF000538">
    <property type="entry name" value="GlpK"/>
    <property type="match status" value="1"/>
</dbReference>
<dbReference type="EMBL" id="CP029487">
    <property type="protein sequence ID" value="QCT70361.1"/>
    <property type="molecule type" value="Genomic_DNA"/>
</dbReference>
<dbReference type="KEGG" id="emt:CPZ25_003185"/>
<keyword evidence="2" id="KW-0808">Transferase</keyword>
<dbReference type="InterPro" id="IPR050406">
    <property type="entry name" value="FGGY_Carb_Kinase"/>
</dbReference>
<proteinExistence type="inferred from homology"/>
<name>A0A4P9C6P3_EUBML</name>
<feature type="domain" description="Carbohydrate kinase FGGY N-terminal" evidence="4">
    <location>
        <begin position="6"/>
        <end position="249"/>
    </location>
</feature>
<dbReference type="InterPro" id="IPR018485">
    <property type="entry name" value="FGGY_C"/>
</dbReference>
<evidence type="ECO:0000259" key="5">
    <source>
        <dbReference type="Pfam" id="PF02782"/>
    </source>
</evidence>
<sequence>MEKELVLTIDCGTQGIRAIVFDKTGRALAKTEKRFEGYYSKKPHYVEAPPAMFWEDLARVTLEMKNHYPEYVEALSGMNIAVQRDIATIVDEKGEGLRDFISWMDRRTLEKPLTIPQPYRFAFWIAGKKAFTESFNTGTHAHWIKVHEPELWNAADKYIFLSTYLINKLTGQMVDATSNIAGHFPFDFKHKKWCGPYEIKRQIIQIEREKLCDLVDSCQVIGVITPEAAEKTGLPEGLPLVGSGTDKGCETIGVGCVNEGCASVSLGTQATVETTSKRYYELVPFYPPFPGVDPEAYNPEITVYHGFWMVNWFIEMFAAKEREDCEKRGEDLFDFLNGKLPTVPAGAGGLVLQPYWGQESFKPEAKGSIIGFSERHTKYHIYRSIIEGLAFALLEGLETIEKKSGVRVNTIGLSGGGSRSDNIAQIMANVFGREVYRVQTYETTGLGGAMATYVGLGVYPDLETAGAEMVRKSHRFMPDPEESRHYAVLYREVYKKAYKRYKPLYKRLGKIESVQ</sequence>
<dbReference type="AlphaFoldDB" id="A0A4P9C6P3"/>
<dbReference type="GO" id="GO:0016301">
    <property type="term" value="F:kinase activity"/>
    <property type="evidence" value="ECO:0007669"/>
    <property type="project" value="UniProtKB-KW"/>
</dbReference>
<evidence type="ECO:0000256" key="1">
    <source>
        <dbReference type="ARBA" id="ARBA00009156"/>
    </source>
</evidence>
<protein>
    <submittedName>
        <fullName evidence="6">Xylulose kinase</fullName>
    </submittedName>
</protein>
<dbReference type="InterPro" id="IPR043129">
    <property type="entry name" value="ATPase_NBD"/>
</dbReference>
<keyword evidence="7" id="KW-1185">Reference proteome</keyword>
<evidence type="ECO:0000256" key="2">
    <source>
        <dbReference type="ARBA" id="ARBA00022679"/>
    </source>
</evidence>
<dbReference type="PANTHER" id="PTHR43095:SF5">
    <property type="entry name" value="XYLULOSE KINASE"/>
    <property type="match status" value="1"/>
</dbReference>
<dbReference type="GO" id="GO:0005975">
    <property type="term" value="P:carbohydrate metabolic process"/>
    <property type="evidence" value="ECO:0007669"/>
    <property type="project" value="InterPro"/>
</dbReference>
<dbReference type="Proteomes" id="UP000218387">
    <property type="component" value="Chromosome"/>
</dbReference>
<feature type="domain" description="Carbohydrate kinase FGGY C-terminal" evidence="5">
    <location>
        <begin position="263"/>
        <end position="453"/>
    </location>
</feature>
<evidence type="ECO:0000259" key="4">
    <source>
        <dbReference type="Pfam" id="PF00370"/>
    </source>
</evidence>
<dbReference type="RefSeq" id="WP_096919897.1">
    <property type="nucleotide sequence ID" value="NZ_CP029487.1"/>
</dbReference>
<dbReference type="Gene3D" id="3.30.420.40">
    <property type="match status" value="2"/>
</dbReference>
<dbReference type="CDD" id="cd07779">
    <property type="entry name" value="ASKHA_NBD_FGGY_YgcE-like"/>
    <property type="match status" value="1"/>
</dbReference>
<dbReference type="SUPFAM" id="SSF53067">
    <property type="entry name" value="Actin-like ATPase domain"/>
    <property type="match status" value="2"/>
</dbReference>
<comment type="similarity">
    <text evidence="1">Belongs to the FGGY kinase family.</text>
</comment>
<dbReference type="PANTHER" id="PTHR43095">
    <property type="entry name" value="SUGAR KINASE"/>
    <property type="match status" value="1"/>
</dbReference>
<dbReference type="Pfam" id="PF00370">
    <property type="entry name" value="FGGY_N"/>
    <property type="match status" value="1"/>
</dbReference>
<evidence type="ECO:0000256" key="3">
    <source>
        <dbReference type="ARBA" id="ARBA00022777"/>
    </source>
</evidence>
<accession>A0A4P9C6P3</accession>
<dbReference type="InterPro" id="IPR018484">
    <property type="entry name" value="FGGY_N"/>
</dbReference>
<dbReference type="InterPro" id="IPR000577">
    <property type="entry name" value="Carb_kinase_FGGY"/>
</dbReference>